<evidence type="ECO:0000256" key="13">
    <source>
        <dbReference type="RuleBase" id="RU361172"/>
    </source>
</evidence>
<dbReference type="InterPro" id="IPR020557">
    <property type="entry name" value="Fumarate_lyase_CS"/>
</dbReference>
<dbReference type="Gene3D" id="1.10.40.30">
    <property type="entry name" value="Fumarase/aspartase (C-terminal domain)"/>
    <property type="match status" value="1"/>
</dbReference>
<comment type="pathway">
    <text evidence="2 13">Purine metabolism; AMP biosynthesis via de novo pathway; AMP from IMP: step 2/2.</text>
</comment>
<keyword evidence="17" id="KW-1185">Reference proteome</keyword>
<protein>
    <recommendedName>
        <fullName evidence="5 12">Adenylosuccinate lyase</fullName>
        <shortName evidence="13">ASL</shortName>
        <ecNumber evidence="4 12">4.3.2.2</ecNumber>
    </recommendedName>
    <alternativeName>
        <fullName evidence="10 13">Adenylosuccinase</fullName>
    </alternativeName>
</protein>
<dbReference type="Pfam" id="PF08328">
    <property type="entry name" value="ASL_C"/>
    <property type="match status" value="1"/>
</dbReference>
<dbReference type="InterPro" id="IPR022761">
    <property type="entry name" value="Fumarate_lyase_N"/>
</dbReference>
<dbReference type="eggNOG" id="COG0015">
    <property type="taxonomic scope" value="Bacteria"/>
</dbReference>
<evidence type="ECO:0000256" key="2">
    <source>
        <dbReference type="ARBA" id="ARBA00004734"/>
    </source>
</evidence>
<comment type="catalytic activity">
    <reaction evidence="11">
        <text>N(6)-(1,2-dicarboxyethyl)-AMP = fumarate + AMP</text>
        <dbReference type="Rhea" id="RHEA:16853"/>
        <dbReference type="ChEBI" id="CHEBI:29806"/>
        <dbReference type="ChEBI" id="CHEBI:57567"/>
        <dbReference type="ChEBI" id="CHEBI:456215"/>
        <dbReference type="EC" id="4.3.2.2"/>
    </reaction>
    <physiologicalReaction direction="left-to-right" evidence="11">
        <dbReference type="Rhea" id="RHEA:16854"/>
    </physiologicalReaction>
</comment>
<dbReference type="STRING" id="880071.Fleli_3706"/>
<evidence type="ECO:0000256" key="7">
    <source>
        <dbReference type="ARBA" id="ARBA00023239"/>
    </source>
</evidence>
<feature type="domain" description="Fumarate lyase N-terminal" evidence="14">
    <location>
        <begin position="10"/>
        <end position="310"/>
    </location>
</feature>
<dbReference type="CDD" id="cd01598">
    <property type="entry name" value="PurB"/>
    <property type="match status" value="1"/>
</dbReference>
<evidence type="ECO:0000313" key="16">
    <source>
        <dbReference type="EMBL" id="AFM06018.1"/>
    </source>
</evidence>
<dbReference type="SUPFAM" id="SSF48557">
    <property type="entry name" value="L-aspartase-like"/>
    <property type="match status" value="1"/>
</dbReference>
<dbReference type="InterPro" id="IPR024083">
    <property type="entry name" value="Fumarase/histidase_N"/>
</dbReference>
<dbReference type="NCBIfam" id="NF006764">
    <property type="entry name" value="PRK09285.1"/>
    <property type="match status" value="1"/>
</dbReference>
<dbReference type="EC" id="4.3.2.2" evidence="4 12"/>
<comment type="pathway">
    <text evidence="1 13">Purine metabolism; IMP biosynthesis via de novo pathway; 5-amino-1-(5-phospho-D-ribosyl)imidazole-4-carboxamide from 5-amino-1-(5-phospho-D-ribosyl)imidazole-4-carboxylate: step 2/2.</text>
</comment>
<dbReference type="UniPathway" id="UPA00075">
    <property type="reaction ID" value="UER00336"/>
</dbReference>
<dbReference type="PANTHER" id="PTHR43411:SF1">
    <property type="entry name" value="ADENYLOSUCCINATE LYASE"/>
    <property type="match status" value="1"/>
</dbReference>
<dbReference type="InterPro" id="IPR047136">
    <property type="entry name" value="PurB_bact"/>
</dbReference>
<dbReference type="PATRIC" id="fig|880071.3.peg.3711"/>
<gene>
    <name evidence="16" type="ordered locus">Fleli_3706</name>
</gene>
<dbReference type="Gene3D" id="1.10.275.10">
    <property type="entry name" value="Fumarase/aspartase (N-terminal domain)"/>
    <property type="match status" value="1"/>
</dbReference>
<dbReference type="GO" id="GO:0004018">
    <property type="term" value="F:N6-(1,2-dicarboxyethyl)AMP AMP-lyase (fumarate-forming) activity"/>
    <property type="evidence" value="ECO:0007669"/>
    <property type="project" value="UniProtKB-UniRule"/>
</dbReference>
<dbReference type="InterPro" id="IPR008948">
    <property type="entry name" value="L-Aspartase-like"/>
</dbReference>
<sequence>MLTAISPIDGRYSRHTKPLQNYFSEYALIQARVRVEIEYFIALCKVPKAELPQLPELSESQIVSLRKIYTEFTLENAQKIKETESITNHDVKAVEYFVKEELEKLNLGSYNEFVHFGLTSQDINNTANPILLKEAEENILFNEVNSIIEKLNSISEEWKSIPLLAHTHGQPASPTHLGKEMKVFTYRLEQQFEGLKTLPHTGKFGGATGNFNAHKVAYSKTDWRDFGKNFLQNNLGLERQEWTTQIDNYDFLAARLDAYKRINTILIDFSRDVWAYVSMGYFKQKINPNEVGSSAMPHKVNPIDFENAEGNLGISTAIFEHLSTKLPISRLQRDLTDSTVLRNLGVPFGHFLIALKSLQKGISKLEINEAKIKADLENNWAVVAEAIQTVLRRENYPKPYEALKALTRTGKTMNEETIHEFIKTLNVSEEVKNELLEITPFNFTGYN</sequence>
<dbReference type="HOGENOM" id="CLU_025566_2_0_10"/>
<evidence type="ECO:0000256" key="10">
    <source>
        <dbReference type="ARBA" id="ARBA00030717"/>
    </source>
</evidence>
<evidence type="ECO:0000313" key="17">
    <source>
        <dbReference type="Proteomes" id="UP000006054"/>
    </source>
</evidence>
<dbReference type="AlphaFoldDB" id="I4APY3"/>
<organism evidence="16 17">
    <name type="scientific">Bernardetia litoralis (strain ATCC 23117 / DSM 6794 / NBRC 15988 / NCIMB 1366 / Fx l1 / Sio-4)</name>
    <name type="common">Flexibacter litoralis</name>
    <dbReference type="NCBI Taxonomy" id="880071"/>
    <lineage>
        <taxon>Bacteria</taxon>
        <taxon>Pseudomonadati</taxon>
        <taxon>Bacteroidota</taxon>
        <taxon>Cytophagia</taxon>
        <taxon>Cytophagales</taxon>
        <taxon>Bernardetiaceae</taxon>
        <taxon>Bernardetia</taxon>
    </lineage>
</organism>
<dbReference type="GO" id="GO:0070626">
    <property type="term" value="F:(S)-2-(5-amino-1-(5-phospho-D-ribosyl)imidazole-4-carboxamido) succinate lyase (fumarate-forming) activity"/>
    <property type="evidence" value="ECO:0007669"/>
    <property type="project" value="RHEA"/>
</dbReference>
<comment type="similarity">
    <text evidence="3 13">Belongs to the lyase 1 family. Adenylosuccinate lyase subfamily.</text>
</comment>
<dbReference type="Pfam" id="PF00206">
    <property type="entry name" value="Lyase_1"/>
    <property type="match status" value="1"/>
</dbReference>
<dbReference type="GO" id="GO:0006189">
    <property type="term" value="P:'de novo' IMP biosynthetic process"/>
    <property type="evidence" value="ECO:0007669"/>
    <property type="project" value="UniProtKB-UniPathway"/>
</dbReference>
<dbReference type="EMBL" id="CP003345">
    <property type="protein sequence ID" value="AFM06018.1"/>
    <property type="molecule type" value="Genomic_DNA"/>
</dbReference>
<dbReference type="PANTHER" id="PTHR43411">
    <property type="entry name" value="ADENYLOSUCCINATE LYASE"/>
    <property type="match status" value="1"/>
</dbReference>
<dbReference type="GO" id="GO:0044208">
    <property type="term" value="P:'de novo' AMP biosynthetic process"/>
    <property type="evidence" value="ECO:0007669"/>
    <property type="project" value="UniProtKB-UniPathway"/>
</dbReference>
<evidence type="ECO:0000256" key="1">
    <source>
        <dbReference type="ARBA" id="ARBA00004706"/>
    </source>
</evidence>
<proteinExistence type="inferred from homology"/>
<keyword evidence="6 13" id="KW-0658">Purine biosynthesis</keyword>
<evidence type="ECO:0000256" key="6">
    <source>
        <dbReference type="ARBA" id="ARBA00022755"/>
    </source>
</evidence>
<dbReference type="NCBIfam" id="TIGR00928">
    <property type="entry name" value="purB"/>
    <property type="match status" value="1"/>
</dbReference>
<feature type="domain" description="Adenylosuccinate lyase PurB C-terminal" evidence="15">
    <location>
        <begin position="329"/>
        <end position="444"/>
    </location>
</feature>
<evidence type="ECO:0000259" key="15">
    <source>
        <dbReference type="Pfam" id="PF08328"/>
    </source>
</evidence>
<evidence type="ECO:0000256" key="5">
    <source>
        <dbReference type="ARBA" id="ARBA00017058"/>
    </source>
</evidence>
<dbReference type="UniPathway" id="UPA00074">
    <property type="reaction ID" value="UER00132"/>
</dbReference>
<accession>I4APY3</accession>
<comment type="catalytic activity">
    <reaction evidence="8">
        <text>(2S)-2-[5-amino-1-(5-phospho-beta-D-ribosyl)imidazole-4-carboxamido]succinate = 5-amino-1-(5-phospho-beta-D-ribosyl)imidazole-4-carboxamide + fumarate</text>
        <dbReference type="Rhea" id="RHEA:23920"/>
        <dbReference type="ChEBI" id="CHEBI:29806"/>
        <dbReference type="ChEBI" id="CHEBI:58443"/>
        <dbReference type="ChEBI" id="CHEBI:58475"/>
        <dbReference type="EC" id="4.3.2.2"/>
    </reaction>
    <physiologicalReaction direction="left-to-right" evidence="8">
        <dbReference type="Rhea" id="RHEA:23921"/>
    </physiologicalReaction>
</comment>
<evidence type="ECO:0000256" key="8">
    <source>
        <dbReference type="ARBA" id="ARBA00024477"/>
    </source>
</evidence>
<comment type="function">
    <text evidence="9">Catalyzes two reactions in de novo purine nucleotide biosynthesis. Catalyzes the breakdown of 5-aminoimidazole- (N-succinylocarboxamide) ribotide (SAICAR or 2-[5-amino-1-(5-phospho-beta-D-ribosyl)imidazole-4-carboxamido]succinate) to 5-aminoimidazole-4-carboxamide ribotide (AICAR or 5-amino-1-(5-phospho-beta-D-ribosyl)imidazole-4-carboxamide) and fumarate, and of adenylosuccinate (ADS or N(6)-(1,2-dicarboxyethyl)-AMP) to adenosine monophosphate (AMP) and fumarate.</text>
</comment>
<dbReference type="RefSeq" id="WP_014799442.1">
    <property type="nucleotide sequence ID" value="NC_018018.1"/>
</dbReference>
<dbReference type="PROSITE" id="PS00163">
    <property type="entry name" value="FUMARATE_LYASES"/>
    <property type="match status" value="1"/>
</dbReference>
<dbReference type="InterPro" id="IPR000362">
    <property type="entry name" value="Fumarate_lyase_fam"/>
</dbReference>
<dbReference type="InterPro" id="IPR004769">
    <property type="entry name" value="Pur_lyase"/>
</dbReference>
<evidence type="ECO:0000256" key="11">
    <source>
        <dbReference type="ARBA" id="ARBA00049115"/>
    </source>
</evidence>
<evidence type="ECO:0000256" key="9">
    <source>
        <dbReference type="ARBA" id="ARBA00025012"/>
    </source>
</evidence>
<dbReference type="InterPro" id="IPR013539">
    <property type="entry name" value="PurB_C"/>
</dbReference>
<dbReference type="OrthoDB" id="9768878at2"/>
<dbReference type="PRINTS" id="PR00149">
    <property type="entry name" value="FUMRATELYASE"/>
</dbReference>
<evidence type="ECO:0000256" key="3">
    <source>
        <dbReference type="ARBA" id="ARBA00008273"/>
    </source>
</evidence>
<evidence type="ECO:0000256" key="12">
    <source>
        <dbReference type="NCBIfam" id="TIGR00928"/>
    </source>
</evidence>
<evidence type="ECO:0000259" key="14">
    <source>
        <dbReference type="Pfam" id="PF00206"/>
    </source>
</evidence>
<evidence type="ECO:0000256" key="4">
    <source>
        <dbReference type="ARBA" id="ARBA00012339"/>
    </source>
</evidence>
<reference evidence="17" key="1">
    <citation type="submission" date="2012-06" db="EMBL/GenBank/DDBJ databases">
        <title>The complete genome of Flexibacter litoralis DSM 6794.</title>
        <authorList>
            <person name="Lucas S."/>
            <person name="Copeland A."/>
            <person name="Lapidus A."/>
            <person name="Glavina del Rio T."/>
            <person name="Dalin E."/>
            <person name="Tice H."/>
            <person name="Bruce D."/>
            <person name="Goodwin L."/>
            <person name="Pitluck S."/>
            <person name="Peters L."/>
            <person name="Ovchinnikova G."/>
            <person name="Lu M."/>
            <person name="Kyrpides N."/>
            <person name="Mavromatis K."/>
            <person name="Ivanova N."/>
            <person name="Brettin T."/>
            <person name="Detter J.C."/>
            <person name="Han C."/>
            <person name="Larimer F."/>
            <person name="Land M."/>
            <person name="Hauser L."/>
            <person name="Markowitz V."/>
            <person name="Cheng J.-F."/>
            <person name="Hugenholtz P."/>
            <person name="Woyke T."/>
            <person name="Wu D."/>
            <person name="Spring S."/>
            <person name="Lang E."/>
            <person name="Kopitz M."/>
            <person name="Brambilla E."/>
            <person name="Klenk H.-P."/>
            <person name="Eisen J.A."/>
        </authorList>
    </citation>
    <scope>NUCLEOTIDE SEQUENCE [LARGE SCALE GENOMIC DNA]</scope>
    <source>
        <strain evidence="17">ATCC 23117 / DSM 6794 / NBRC 15988 / NCIMB 1366 / Sio-4</strain>
    </source>
</reference>
<name>I4APY3_BERLS</name>
<keyword evidence="7 13" id="KW-0456">Lyase</keyword>
<dbReference type="Proteomes" id="UP000006054">
    <property type="component" value="Chromosome"/>
</dbReference>
<dbReference type="KEGG" id="fli:Fleli_3706"/>
<dbReference type="Gene3D" id="1.20.200.10">
    <property type="entry name" value="Fumarase/aspartase (Central domain)"/>
    <property type="match status" value="1"/>
</dbReference>